<dbReference type="AlphaFoldDB" id="A0A5J4KD25"/>
<dbReference type="PANTHER" id="PTHR34301">
    <property type="entry name" value="DNA-BINDING PROTEIN-RELATED"/>
    <property type="match status" value="1"/>
</dbReference>
<dbReference type="PANTHER" id="PTHR34301:SF8">
    <property type="entry name" value="ATPASE DOMAIN-CONTAINING PROTEIN"/>
    <property type="match status" value="1"/>
</dbReference>
<dbReference type="Gene3D" id="3.40.50.300">
    <property type="entry name" value="P-loop containing nucleotide triphosphate hydrolases"/>
    <property type="match status" value="1"/>
</dbReference>
<sequence length="551" mass="63362">MLLKHSALYWDERVYLPLPFLKHTLLLAYSEQPQQTLEEIAFIVAERPLQLRAARNAALEIAIQDLEGCTTIKHISGVTHNLNEILPPETKLSNPVWSSALTRLSDASREAMSSLQPLGQQARLKAIDRMIDNLQKIHPNIAFRDQSLNRRVRKIIETWQKAALEERAILERMGQDIGHIDNPYKPGQVLEPHDPLFVGRKDLALQLEQALNKGNRRPTLLLQGERRMGKTSTLRQLSYVLGASYIPVVYNLQDPNIYARTAIFLGIIASGIQQELSQRGIHIEPMAFERLQASSYFNDSMAYLFFEGWLNKVVYLLEEGDCTLLLAFDEFEKLDEYAYKGYLDLNMFFDWCRKTIQYRPSIILLFSGVHAFSDMGTQTGLNWSNYFVNVQTLKVSFLSQSEARQLILHPKPGYPGAELFRETVEHIIQQTNGHPFLVQALCSQLIDNLNVDERDYLEANDIYSAVNQLVESWDAHFDDLWKRCDDSERACLLYVSNQSQEVSWSDIEQGTQHKNISRALRILARRDLLIKNESGYRISAPIFRVWVQHNA</sequence>
<dbReference type="Proteomes" id="UP000326912">
    <property type="component" value="Unassembled WGS sequence"/>
</dbReference>
<dbReference type="EMBL" id="BKZW01000001">
    <property type="protein sequence ID" value="GER86854.1"/>
    <property type="molecule type" value="Genomic_DNA"/>
</dbReference>
<name>A0A5J4KD25_9CHLR</name>
<evidence type="ECO:0000313" key="1">
    <source>
        <dbReference type="EMBL" id="GER86854.1"/>
    </source>
</evidence>
<gene>
    <name evidence="1" type="ORF">KDW_10160</name>
</gene>
<dbReference type="SUPFAM" id="SSF52540">
    <property type="entry name" value="P-loop containing nucleoside triphosphate hydrolases"/>
    <property type="match status" value="1"/>
</dbReference>
<evidence type="ECO:0008006" key="3">
    <source>
        <dbReference type="Google" id="ProtNLM"/>
    </source>
</evidence>
<organism evidence="1 2">
    <name type="scientific">Dictyobacter vulcani</name>
    <dbReference type="NCBI Taxonomy" id="2607529"/>
    <lineage>
        <taxon>Bacteria</taxon>
        <taxon>Bacillati</taxon>
        <taxon>Chloroflexota</taxon>
        <taxon>Ktedonobacteria</taxon>
        <taxon>Ktedonobacterales</taxon>
        <taxon>Dictyobacteraceae</taxon>
        <taxon>Dictyobacter</taxon>
    </lineage>
</organism>
<comment type="caution">
    <text evidence="1">The sequence shown here is derived from an EMBL/GenBank/DDBJ whole genome shotgun (WGS) entry which is preliminary data.</text>
</comment>
<dbReference type="InterPro" id="IPR027417">
    <property type="entry name" value="P-loop_NTPase"/>
</dbReference>
<accession>A0A5J4KD25</accession>
<proteinExistence type="predicted"/>
<keyword evidence="2" id="KW-1185">Reference proteome</keyword>
<reference evidence="1 2" key="1">
    <citation type="submission" date="2019-10" db="EMBL/GenBank/DDBJ databases">
        <title>Dictyobacter vulcani sp. nov., within the class Ktedonobacteria, isolated from soil of volcanic Mt. Zao.</title>
        <authorList>
            <person name="Zheng Y."/>
            <person name="Wang C.M."/>
            <person name="Sakai Y."/>
            <person name="Abe K."/>
            <person name="Yokota A."/>
            <person name="Yabe S."/>
        </authorList>
    </citation>
    <scope>NUCLEOTIDE SEQUENCE [LARGE SCALE GENOMIC DNA]</scope>
    <source>
        <strain evidence="1 2">W12</strain>
    </source>
</reference>
<evidence type="ECO:0000313" key="2">
    <source>
        <dbReference type="Proteomes" id="UP000326912"/>
    </source>
</evidence>
<protein>
    <recommendedName>
        <fullName evidence="3">Orc1-like AAA ATPase domain-containing protein</fullName>
    </recommendedName>
</protein>